<sequence>MKIPVVELSDCILCKVCVEVCPDVFRLNAAGYIEVADLSDFPQTEVDEAIKNCPVDCIYWEEE</sequence>
<evidence type="ECO:0000256" key="9">
    <source>
        <dbReference type="RuleBase" id="RU368020"/>
    </source>
</evidence>
<comment type="caution">
    <text evidence="11">The sequence shown here is derived from an EMBL/GenBank/DDBJ whole genome shotgun (WGS) entry which is preliminary data.</text>
</comment>
<comment type="cofactor">
    <cofactor evidence="1">
        <name>[4Fe-4S] cluster</name>
        <dbReference type="ChEBI" id="CHEBI:49883"/>
    </cofactor>
</comment>
<dbReference type="PANTHER" id="PTHR39163">
    <property type="entry name" value="FERREDOXIN"/>
    <property type="match status" value="1"/>
</dbReference>
<evidence type="ECO:0000256" key="8">
    <source>
        <dbReference type="ARBA" id="ARBA00023014"/>
    </source>
</evidence>
<proteinExistence type="predicted"/>
<evidence type="ECO:0000256" key="1">
    <source>
        <dbReference type="ARBA" id="ARBA00001966"/>
    </source>
</evidence>
<dbReference type="EMBL" id="JACNJH010000101">
    <property type="protein sequence ID" value="MBC8360683.1"/>
    <property type="molecule type" value="Genomic_DNA"/>
</dbReference>
<keyword evidence="6 9" id="KW-0249">Electron transport</keyword>
<name>A0A8J6TLI2_9BACT</name>
<dbReference type="InterPro" id="IPR052395">
    <property type="entry name" value="ET_Ferredoxin"/>
</dbReference>
<dbReference type="InterPro" id="IPR017896">
    <property type="entry name" value="4Fe4S_Fe-S-bd"/>
</dbReference>
<feature type="domain" description="4Fe-4S ferredoxin-type" evidence="10">
    <location>
        <begin position="2"/>
        <end position="30"/>
    </location>
</feature>
<evidence type="ECO:0000313" key="11">
    <source>
        <dbReference type="EMBL" id="MBC8360683.1"/>
    </source>
</evidence>
<keyword evidence="5 9" id="KW-0479">Metal-binding</keyword>
<keyword evidence="4" id="KW-0004">4Fe-4S</keyword>
<reference evidence="11 12" key="1">
    <citation type="submission" date="2020-08" db="EMBL/GenBank/DDBJ databases">
        <title>Bridging the membrane lipid divide: bacteria of the FCB group superphylum have the potential to synthesize archaeal ether lipids.</title>
        <authorList>
            <person name="Villanueva L."/>
            <person name="Von Meijenfeldt F.A.B."/>
            <person name="Westbye A.B."/>
            <person name="Yadav S."/>
            <person name="Hopmans E.C."/>
            <person name="Dutilh B.E."/>
            <person name="Sinninghe Damste J.S."/>
        </authorList>
    </citation>
    <scope>NUCLEOTIDE SEQUENCE [LARGE SCALE GENOMIC DNA]</scope>
    <source>
        <strain evidence="11">NIOZ-UU30</strain>
    </source>
</reference>
<gene>
    <name evidence="11" type="ORF">H8E23_04740</name>
</gene>
<dbReference type="AlphaFoldDB" id="A0A8J6TLI2"/>
<keyword evidence="3 9" id="KW-0813">Transport</keyword>
<evidence type="ECO:0000256" key="3">
    <source>
        <dbReference type="ARBA" id="ARBA00022448"/>
    </source>
</evidence>
<dbReference type="Proteomes" id="UP000603434">
    <property type="component" value="Unassembled WGS sequence"/>
</dbReference>
<dbReference type="Gene3D" id="3.30.70.20">
    <property type="match status" value="1"/>
</dbReference>
<evidence type="ECO:0000256" key="7">
    <source>
        <dbReference type="ARBA" id="ARBA00023004"/>
    </source>
</evidence>
<dbReference type="GO" id="GO:0009055">
    <property type="term" value="F:electron transfer activity"/>
    <property type="evidence" value="ECO:0007669"/>
    <property type="project" value="UniProtKB-UniRule"/>
</dbReference>
<keyword evidence="7 9" id="KW-0408">Iron</keyword>
<protein>
    <recommendedName>
        <fullName evidence="9">Ferredoxin</fullName>
    </recommendedName>
</protein>
<keyword evidence="8 9" id="KW-0411">Iron-sulfur</keyword>
<dbReference type="SUPFAM" id="SSF54862">
    <property type="entry name" value="4Fe-4S ferredoxins"/>
    <property type="match status" value="1"/>
</dbReference>
<evidence type="ECO:0000256" key="6">
    <source>
        <dbReference type="ARBA" id="ARBA00022982"/>
    </source>
</evidence>
<dbReference type="InterPro" id="IPR017900">
    <property type="entry name" value="4Fe4S_Fe_S_CS"/>
</dbReference>
<evidence type="ECO:0000259" key="10">
    <source>
        <dbReference type="PROSITE" id="PS51379"/>
    </source>
</evidence>
<accession>A0A8J6TLI2</accession>
<dbReference type="PROSITE" id="PS00198">
    <property type="entry name" value="4FE4S_FER_1"/>
    <property type="match status" value="1"/>
</dbReference>
<evidence type="ECO:0000256" key="5">
    <source>
        <dbReference type="ARBA" id="ARBA00022723"/>
    </source>
</evidence>
<dbReference type="GO" id="GO:0051539">
    <property type="term" value="F:4 iron, 4 sulfur cluster binding"/>
    <property type="evidence" value="ECO:0007669"/>
    <property type="project" value="UniProtKB-KW"/>
</dbReference>
<dbReference type="PRINTS" id="PR00352">
    <property type="entry name" value="3FE4SFRDOXIN"/>
</dbReference>
<dbReference type="PROSITE" id="PS51379">
    <property type="entry name" value="4FE4S_FER_2"/>
    <property type="match status" value="1"/>
</dbReference>
<evidence type="ECO:0000313" key="12">
    <source>
        <dbReference type="Proteomes" id="UP000603434"/>
    </source>
</evidence>
<evidence type="ECO:0000256" key="4">
    <source>
        <dbReference type="ARBA" id="ARBA00022485"/>
    </source>
</evidence>
<dbReference type="InterPro" id="IPR001080">
    <property type="entry name" value="3Fe4S_ferredoxin"/>
</dbReference>
<dbReference type="Pfam" id="PF13370">
    <property type="entry name" value="Fer4_13"/>
    <property type="match status" value="1"/>
</dbReference>
<comment type="function">
    <text evidence="2 9">Ferredoxins are iron-sulfur proteins that transfer electrons in a wide variety of metabolic reactions.</text>
</comment>
<dbReference type="PANTHER" id="PTHR39163:SF1">
    <property type="entry name" value="FERREDOXIN"/>
    <property type="match status" value="1"/>
</dbReference>
<evidence type="ECO:0000256" key="2">
    <source>
        <dbReference type="ARBA" id="ARBA00003532"/>
    </source>
</evidence>
<dbReference type="GO" id="GO:0005506">
    <property type="term" value="F:iron ion binding"/>
    <property type="evidence" value="ECO:0007669"/>
    <property type="project" value="UniProtKB-UniRule"/>
</dbReference>
<organism evidence="11 12">
    <name type="scientific">Candidatus Desulfatibia profunda</name>
    <dbReference type="NCBI Taxonomy" id="2841695"/>
    <lineage>
        <taxon>Bacteria</taxon>
        <taxon>Pseudomonadati</taxon>
        <taxon>Thermodesulfobacteriota</taxon>
        <taxon>Desulfobacteria</taxon>
        <taxon>Desulfobacterales</taxon>
        <taxon>Desulfobacterales incertae sedis</taxon>
        <taxon>Candidatus Desulfatibia</taxon>
    </lineage>
</organism>